<accession>A0A1H6NUG6</accession>
<gene>
    <name evidence="2" type="ORF">SAMN05216581_4165</name>
</gene>
<dbReference type="InterPro" id="IPR029068">
    <property type="entry name" value="Glyas_Bleomycin-R_OHBP_Dase"/>
</dbReference>
<keyword evidence="2" id="KW-0560">Oxidoreductase</keyword>
<dbReference type="AlphaFoldDB" id="A0A1H6NUG6"/>
<reference evidence="2 3" key="1">
    <citation type="submission" date="2016-10" db="EMBL/GenBank/DDBJ databases">
        <authorList>
            <person name="de Groot N.N."/>
        </authorList>
    </citation>
    <scope>NUCLEOTIDE SEQUENCE [LARGE SCALE GENOMIC DNA]</scope>
    <source>
        <strain evidence="2 3">LMG 2158</strain>
    </source>
</reference>
<organism evidence="2 3">
    <name type="scientific">Pseudomonas asplenii</name>
    <dbReference type="NCBI Taxonomy" id="53407"/>
    <lineage>
        <taxon>Bacteria</taxon>
        <taxon>Pseudomonadati</taxon>
        <taxon>Pseudomonadota</taxon>
        <taxon>Gammaproteobacteria</taxon>
        <taxon>Pseudomonadales</taxon>
        <taxon>Pseudomonadaceae</taxon>
        <taxon>Pseudomonas</taxon>
    </lineage>
</organism>
<sequence>MRHSIATMALSGALPEKLAAAAQAGFDAVEIFENDLLACRLTPREIRHMAADLGLGLDIYQPLRDFEGVDPAQFQRNLQRAERKFDLMQELGIGLLLVCSNAQPTALGDPDLIAGQLEELANRAAKRNLRVGFEALSWGTHTNRFAQAYAAVVRADHRSLGLVLDSYHTLALRDDFSAIKDLPGEKIFFLQLSDAPWDTTQPPLHTRPLRSFPGLGQFDMVGFVDAVLQTGFDGALSLEIFSDEYRAAPAQLTANAGRASLIWLEDQLARRAGGKAGQHLSVPPAVSPSARCSYLELTTDAASRNLLDKQLSVLGLTSVDAPLTVKLLPSMTPGVNVKGIGVSVTAPQTAQQRSEAFGYLAGGNGEHAGTTAPDGSVLRFMSQDKQGSPAIRCTRLDRIIRAVPLGTLDSWATFYHLTLGLMPVSSLLKHDPYGVVRGRLLQGNDLTIELETSTHERTLAAQASAEQRISRLVFAVPDLTACLHELLAKGIETLPVPANYYDDLAARFPLEQGEVDELRRLNMLYDRQPQGEYRHACLTPFASGLCFELIERQGGYTGTDMAHAYVLNAALNDWKNACSSTTADSQGQ</sequence>
<dbReference type="SUPFAM" id="SSF54593">
    <property type="entry name" value="Glyoxalase/Bleomycin resistance protein/Dihydroxybiphenyl dioxygenase"/>
    <property type="match status" value="1"/>
</dbReference>
<keyword evidence="2" id="KW-0223">Dioxygenase</keyword>
<proteinExistence type="predicted"/>
<dbReference type="Pfam" id="PF01261">
    <property type="entry name" value="AP_endonuc_2"/>
    <property type="match status" value="1"/>
</dbReference>
<protein>
    <submittedName>
        <fullName evidence="2">4-hydroxyphenylpyruvate dioxygenase</fullName>
    </submittedName>
</protein>
<name>A0A1H6NUG6_9PSED</name>
<dbReference type="PANTHER" id="PTHR12110">
    <property type="entry name" value="HYDROXYPYRUVATE ISOMERASE"/>
    <property type="match status" value="1"/>
</dbReference>
<evidence type="ECO:0000313" key="2">
    <source>
        <dbReference type="EMBL" id="SEI20226.1"/>
    </source>
</evidence>
<dbReference type="Proteomes" id="UP000182272">
    <property type="component" value="Chromosome I"/>
</dbReference>
<dbReference type="OrthoDB" id="9780241at2"/>
<dbReference type="InterPro" id="IPR036237">
    <property type="entry name" value="Xyl_isomerase-like_sf"/>
</dbReference>
<dbReference type="PANTHER" id="PTHR12110:SF21">
    <property type="entry name" value="XYLOSE ISOMERASE-LIKE TIM BARREL DOMAIN-CONTAINING PROTEIN"/>
    <property type="match status" value="1"/>
</dbReference>
<dbReference type="RefSeq" id="WP_019362591.1">
    <property type="nucleotide sequence ID" value="NZ_LT629972.1"/>
</dbReference>
<dbReference type="GO" id="GO:0051213">
    <property type="term" value="F:dioxygenase activity"/>
    <property type="evidence" value="ECO:0007669"/>
    <property type="project" value="UniProtKB-KW"/>
</dbReference>
<dbReference type="SUPFAM" id="SSF51658">
    <property type="entry name" value="Xylose isomerase-like"/>
    <property type="match status" value="1"/>
</dbReference>
<dbReference type="InterPro" id="IPR050312">
    <property type="entry name" value="IolE/XylAMocC-like"/>
</dbReference>
<feature type="domain" description="Xylose isomerase-like TIM barrel" evidence="1">
    <location>
        <begin position="18"/>
        <end position="249"/>
    </location>
</feature>
<evidence type="ECO:0000259" key="1">
    <source>
        <dbReference type="Pfam" id="PF01261"/>
    </source>
</evidence>
<dbReference type="InterPro" id="IPR013022">
    <property type="entry name" value="Xyl_isomerase-like_TIM-brl"/>
</dbReference>
<dbReference type="Gene3D" id="3.20.20.150">
    <property type="entry name" value="Divalent-metal-dependent TIM barrel enzymes"/>
    <property type="match status" value="1"/>
</dbReference>
<evidence type="ECO:0000313" key="3">
    <source>
        <dbReference type="Proteomes" id="UP000182272"/>
    </source>
</evidence>
<keyword evidence="2" id="KW-0670">Pyruvate</keyword>
<dbReference type="Gene3D" id="3.10.180.10">
    <property type="entry name" value="2,3-Dihydroxybiphenyl 1,2-Dioxygenase, domain 1"/>
    <property type="match status" value="1"/>
</dbReference>
<dbReference type="EMBL" id="LT629972">
    <property type="protein sequence ID" value="SEI20226.1"/>
    <property type="molecule type" value="Genomic_DNA"/>
</dbReference>